<proteinExistence type="predicted"/>
<name>A0ABS8WTK1_DATST</name>
<reference evidence="1 2" key="1">
    <citation type="journal article" date="2021" name="BMC Genomics">
        <title>Datura genome reveals duplications of psychoactive alkaloid biosynthetic genes and high mutation rate following tissue culture.</title>
        <authorList>
            <person name="Rajewski A."/>
            <person name="Carter-House D."/>
            <person name="Stajich J."/>
            <person name="Litt A."/>
        </authorList>
    </citation>
    <scope>NUCLEOTIDE SEQUENCE [LARGE SCALE GENOMIC DNA]</scope>
    <source>
        <strain evidence="1">AR-01</strain>
    </source>
</reference>
<keyword evidence="2" id="KW-1185">Reference proteome</keyword>
<evidence type="ECO:0000313" key="2">
    <source>
        <dbReference type="Proteomes" id="UP000823775"/>
    </source>
</evidence>
<dbReference type="Proteomes" id="UP000823775">
    <property type="component" value="Unassembled WGS sequence"/>
</dbReference>
<accession>A0ABS8WTK1</accession>
<gene>
    <name evidence="1" type="ORF">HAX54_001816</name>
</gene>
<feature type="non-terminal residue" evidence="1">
    <location>
        <position position="88"/>
    </location>
</feature>
<protein>
    <submittedName>
        <fullName evidence="1">Uncharacterized protein</fullName>
    </submittedName>
</protein>
<sequence>MIGEAGRRGKRCCGCSPATVRLVWQWCFAGINFSAMVRNRGRSGEDGSAGLVLFFRRRGVLRRLHGCVAGKNGEKGEREKKRVEEFRR</sequence>
<comment type="caution">
    <text evidence="1">The sequence shown here is derived from an EMBL/GenBank/DDBJ whole genome shotgun (WGS) entry which is preliminary data.</text>
</comment>
<dbReference type="EMBL" id="JACEIK010010735">
    <property type="protein sequence ID" value="MCE3215310.1"/>
    <property type="molecule type" value="Genomic_DNA"/>
</dbReference>
<organism evidence="1 2">
    <name type="scientific">Datura stramonium</name>
    <name type="common">Jimsonweed</name>
    <name type="synonym">Common thornapple</name>
    <dbReference type="NCBI Taxonomy" id="4076"/>
    <lineage>
        <taxon>Eukaryota</taxon>
        <taxon>Viridiplantae</taxon>
        <taxon>Streptophyta</taxon>
        <taxon>Embryophyta</taxon>
        <taxon>Tracheophyta</taxon>
        <taxon>Spermatophyta</taxon>
        <taxon>Magnoliopsida</taxon>
        <taxon>eudicotyledons</taxon>
        <taxon>Gunneridae</taxon>
        <taxon>Pentapetalae</taxon>
        <taxon>asterids</taxon>
        <taxon>lamiids</taxon>
        <taxon>Solanales</taxon>
        <taxon>Solanaceae</taxon>
        <taxon>Solanoideae</taxon>
        <taxon>Datureae</taxon>
        <taxon>Datura</taxon>
    </lineage>
</organism>
<evidence type="ECO:0000313" key="1">
    <source>
        <dbReference type="EMBL" id="MCE3215310.1"/>
    </source>
</evidence>